<dbReference type="EMBL" id="CP016793">
    <property type="protein sequence ID" value="ANZ40585.1"/>
    <property type="molecule type" value="Genomic_DNA"/>
</dbReference>
<dbReference type="AlphaFoldDB" id="A0A1B2HSC9"/>
<dbReference type="Proteomes" id="UP000093053">
    <property type="component" value="Chromosome"/>
</dbReference>
<evidence type="ECO:0000313" key="2">
    <source>
        <dbReference type="EMBL" id="ANZ40585.1"/>
    </source>
</evidence>
<gene>
    <name evidence="2" type="ORF">BBK82_35850</name>
</gene>
<name>A0A1B2HSC9_9PSEU</name>
<protein>
    <recommendedName>
        <fullName evidence="1">PLL-like beta propeller domain-containing protein</fullName>
    </recommendedName>
</protein>
<feature type="domain" description="PLL-like beta propeller" evidence="1">
    <location>
        <begin position="53"/>
        <end position="173"/>
    </location>
</feature>
<dbReference type="SUPFAM" id="SSF89372">
    <property type="entry name" value="Fucose-specific lectin"/>
    <property type="match status" value="1"/>
</dbReference>
<dbReference type="KEGG" id="led:BBK82_35850"/>
<dbReference type="Pfam" id="PF26607">
    <property type="entry name" value="DUF8189"/>
    <property type="match status" value="2"/>
</dbReference>
<dbReference type="InterPro" id="IPR006311">
    <property type="entry name" value="TAT_signal"/>
</dbReference>
<dbReference type="Gene3D" id="2.120.10.70">
    <property type="entry name" value="Fucose-specific lectin"/>
    <property type="match status" value="1"/>
</dbReference>
<accession>A0A1B2HSC9</accession>
<feature type="domain" description="PLL-like beta propeller" evidence="1">
    <location>
        <begin position="175"/>
        <end position="376"/>
    </location>
</feature>
<evidence type="ECO:0000259" key="1">
    <source>
        <dbReference type="Pfam" id="PF26607"/>
    </source>
</evidence>
<sequence>MSRRTLLKGVVVAAGTAAVGGLLRPGTALAQLSTVPRLATLSHGYPAAMDTGRALVAFGIGDGRRIWHRWLPSGGSWSGWVMLQNGPEVKGRPVPLLNSNGAMSVFATDKDGRIWTGWQASEGGVTWSWQNLGSPSSSVTFVEEPFPVLNVDNAMSLFARATDGRTYHSWQRGPGGAWAGWEAFPTNGVGRPWAVIGPTGGMVVFARGAGGGVVHRWQRWAGDTFNPAGSWAAIPGNNAVNEDVTAVVNPTGAITVFAGSVNGLAYTWQKSAGGEWLGSWNEWTERKILGRPSVLVGPTGGMAVFAKQAGPTPENRLIHRSQAAWGTNWSGWDELEEVTTGEPSGVLGADGRLSAFARTPAGEMVHLAQGSPGGVWPIRSVFQNDKLEVG</sequence>
<dbReference type="CDD" id="cd22954">
    <property type="entry name" value="PLL_lectin"/>
    <property type="match status" value="1"/>
</dbReference>
<dbReference type="OrthoDB" id="2677885at2"/>
<dbReference type="STRING" id="1586287.BBK82_35850"/>
<evidence type="ECO:0000313" key="3">
    <source>
        <dbReference type="Proteomes" id="UP000093053"/>
    </source>
</evidence>
<organism evidence="2 3">
    <name type="scientific">Lentzea guizhouensis</name>
    <dbReference type="NCBI Taxonomy" id="1586287"/>
    <lineage>
        <taxon>Bacteria</taxon>
        <taxon>Bacillati</taxon>
        <taxon>Actinomycetota</taxon>
        <taxon>Actinomycetes</taxon>
        <taxon>Pseudonocardiales</taxon>
        <taxon>Pseudonocardiaceae</taxon>
        <taxon>Lentzea</taxon>
    </lineage>
</organism>
<reference evidence="2 3" key="1">
    <citation type="submission" date="2016-07" db="EMBL/GenBank/DDBJ databases">
        <title>Complete genome sequence of the Lentzea guizhouensis DHS C013.</title>
        <authorList>
            <person name="Cao C."/>
        </authorList>
    </citation>
    <scope>NUCLEOTIDE SEQUENCE [LARGE SCALE GENOMIC DNA]</scope>
    <source>
        <strain evidence="2 3">DHS C013</strain>
    </source>
</reference>
<dbReference type="InterPro" id="IPR058502">
    <property type="entry name" value="PLL-like_beta-prop"/>
</dbReference>
<dbReference type="PROSITE" id="PS51318">
    <property type="entry name" value="TAT"/>
    <property type="match status" value="1"/>
</dbReference>
<proteinExistence type="predicted"/>
<keyword evidence="3" id="KW-1185">Reference proteome</keyword>
<dbReference type="RefSeq" id="WP_065918923.1">
    <property type="nucleotide sequence ID" value="NZ_CP016793.1"/>
</dbReference>